<reference evidence="4" key="1">
    <citation type="journal article" date="2019" name="Int. J. Syst. Evol. Microbiol.">
        <title>The Global Catalogue of Microorganisms (GCM) 10K type strain sequencing project: providing services to taxonomists for standard genome sequencing and annotation.</title>
        <authorList>
            <consortium name="The Broad Institute Genomics Platform"/>
            <consortium name="The Broad Institute Genome Sequencing Center for Infectious Disease"/>
            <person name="Wu L."/>
            <person name="Ma J."/>
        </authorList>
    </citation>
    <scope>NUCLEOTIDE SEQUENCE [LARGE SCALE GENOMIC DNA]</scope>
    <source>
        <strain evidence="4">KCTC 23723</strain>
    </source>
</reference>
<comment type="similarity">
    <text evidence="1">Belongs to the universal stress protein A family.</text>
</comment>
<feature type="domain" description="UspA" evidence="2">
    <location>
        <begin position="5"/>
        <end position="157"/>
    </location>
</feature>
<dbReference type="Pfam" id="PF00582">
    <property type="entry name" value="Usp"/>
    <property type="match status" value="2"/>
</dbReference>
<evidence type="ECO:0000259" key="2">
    <source>
        <dbReference type="Pfam" id="PF00582"/>
    </source>
</evidence>
<dbReference type="InterPro" id="IPR006016">
    <property type="entry name" value="UspA"/>
</dbReference>
<dbReference type="Proteomes" id="UP000634667">
    <property type="component" value="Unassembled WGS sequence"/>
</dbReference>
<organism evidence="3 4">
    <name type="scientific">Alishewanella tabrizica</name>
    <dbReference type="NCBI Taxonomy" id="671278"/>
    <lineage>
        <taxon>Bacteria</taxon>
        <taxon>Pseudomonadati</taxon>
        <taxon>Pseudomonadota</taxon>
        <taxon>Gammaproteobacteria</taxon>
        <taxon>Alteromonadales</taxon>
        <taxon>Alteromonadaceae</taxon>
        <taxon>Alishewanella</taxon>
    </lineage>
</organism>
<feature type="domain" description="UspA" evidence="2">
    <location>
        <begin position="167"/>
        <end position="285"/>
    </location>
</feature>
<dbReference type="PANTHER" id="PTHR46268:SF15">
    <property type="entry name" value="UNIVERSAL STRESS PROTEIN HP_0031"/>
    <property type="match status" value="1"/>
</dbReference>
<protein>
    <submittedName>
        <fullName evidence="3">Universal stress protein</fullName>
    </submittedName>
</protein>
<comment type="caution">
    <text evidence="3">The sequence shown here is derived from an EMBL/GenBank/DDBJ whole genome shotgun (WGS) entry which is preliminary data.</text>
</comment>
<dbReference type="SUPFAM" id="SSF52402">
    <property type="entry name" value="Adenine nucleotide alpha hydrolases-like"/>
    <property type="match status" value="2"/>
</dbReference>
<gene>
    <name evidence="3" type="ORF">GCM10008111_07450</name>
</gene>
<dbReference type="EMBL" id="BMYR01000002">
    <property type="protein sequence ID" value="GGW53746.1"/>
    <property type="molecule type" value="Genomic_DNA"/>
</dbReference>
<proteinExistence type="inferred from homology"/>
<dbReference type="CDD" id="cd00293">
    <property type="entry name" value="USP-like"/>
    <property type="match status" value="2"/>
</dbReference>
<accession>A0ABQ2WID4</accession>
<dbReference type="InterPro" id="IPR006015">
    <property type="entry name" value="Universal_stress_UspA"/>
</dbReference>
<dbReference type="PRINTS" id="PR01438">
    <property type="entry name" value="UNVRSLSTRESS"/>
</dbReference>
<dbReference type="PANTHER" id="PTHR46268">
    <property type="entry name" value="STRESS RESPONSE PROTEIN NHAX"/>
    <property type="match status" value="1"/>
</dbReference>
<evidence type="ECO:0000313" key="4">
    <source>
        <dbReference type="Proteomes" id="UP000634667"/>
    </source>
</evidence>
<dbReference type="Gene3D" id="3.40.50.12370">
    <property type="match status" value="1"/>
</dbReference>
<evidence type="ECO:0000313" key="3">
    <source>
        <dbReference type="EMBL" id="GGW53746.1"/>
    </source>
</evidence>
<evidence type="ECO:0000256" key="1">
    <source>
        <dbReference type="ARBA" id="ARBA00008791"/>
    </source>
</evidence>
<dbReference type="RefSeq" id="WP_189480637.1">
    <property type="nucleotide sequence ID" value="NZ_BMYR01000002.1"/>
</dbReference>
<keyword evidence="4" id="KW-1185">Reference proteome</keyword>
<name>A0ABQ2WID4_9ALTE</name>
<sequence length="285" mass="31116">MLQHQVIACIDPSPYAEAVCDYAIWAAMQLEAPLTMLHAIDKAQHTQTPDLSGSIGLGSQELLLQQLVALDEKHSTLALERGRVMLAAAKVRALQGDVSSVNEHLEHNTLVNTLKTLEPDMRLLVLGKRGAQSAEEHGQLGFHIEQVVRSVPRPILLAQQHFKAPMRVMLAYDGSATAQKSLAMLAASPLCRGLLIHVVYASTRAEAAELAVEAAALQLREAGFSTQTAIVLGEPDEVLHTYQQQHHIDLLVMGAYGHSRIRQFFLGSTTTAMMRNAKCALLILR</sequence>